<evidence type="ECO:0000256" key="1">
    <source>
        <dbReference type="SAM" id="MobiDB-lite"/>
    </source>
</evidence>
<reference evidence="2 3" key="1">
    <citation type="submission" date="2024-05" db="EMBL/GenBank/DDBJ databases">
        <title>De novo assembly of an allotetraploid wild potato.</title>
        <authorList>
            <person name="Hosaka A.J."/>
        </authorList>
    </citation>
    <scope>NUCLEOTIDE SEQUENCE [LARGE SCALE GENOMIC DNA]</scope>
    <source>
        <tissue evidence="2">Young leaves</tissue>
    </source>
</reference>
<evidence type="ECO:0000313" key="3">
    <source>
        <dbReference type="Proteomes" id="UP001627284"/>
    </source>
</evidence>
<accession>A0ABD2UKZ4</accession>
<keyword evidence="3" id="KW-1185">Reference proteome</keyword>
<feature type="region of interest" description="Disordered" evidence="1">
    <location>
        <begin position="1"/>
        <end position="25"/>
    </location>
</feature>
<comment type="caution">
    <text evidence="2">The sequence shown here is derived from an EMBL/GenBank/DDBJ whole genome shotgun (WGS) entry which is preliminary data.</text>
</comment>
<name>A0ABD2UKZ4_9SOLN</name>
<protein>
    <submittedName>
        <fullName evidence="2">Uncharacterized protein</fullName>
    </submittedName>
</protein>
<proteinExistence type="predicted"/>
<gene>
    <name evidence="2" type="ORF">AABB24_009579</name>
</gene>
<dbReference type="Proteomes" id="UP001627284">
    <property type="component" value="Unassembled WGS sequence"/>
</dbReference>
<evidence type="ECO:0000313" key="2">
    <source>
        <dbReference type="EMBL" id="KAL3368836.1"/>
    </source>
</evidence>
<sequence length="100" mass="11155">MMPSPLKSYPCYHPDLGKPNENSPSTMKDLSKVVFLHTHLTNFGCPKACFDGRSQNVYNSRFAVGMIIKLGLSIRCPREVVAVLFEVCIKTNDAPFYGTI</sequence>
<dbReference type="AlphaFoldDB" id="A0ABD2UKZ4"/>
<dbReference type="EMBL" id="JBJKTR010000005">
    <property type="protein sequence ID" value="KAL3368836.1"/>
    <property type="molecule type" value="Genomic_DNA"/>
</dbReference>
<organism evidence="2 3">
    <name type="scientific">Solanum stoloniferum</name>
    <dbReference type="NCBI Taxonomy" id="62892"/>
    <lineage>
        <taxon>Eukaryota</taxon>
        <taxon>Viridiplantae</taxon>
        <taxon>Streptophyta</taxon>
        <taxon>Embryophyta</taxon>
        <taxon>Tracheophyta</taxon>
        <taxon>Spermatophyta</taxon>
        <taxon>Magnoliopsida</taxon>
        <taxon>eudicotyledons</taxon>
        <taxon>Gunneridae</taxon>
        <taxon>Pentapetalae</taxon>
        <taxon>asterids</taxon>
        <taxon>lamiids</taxon>
        <taxon>Solanales</taxon>
        <taxon>Solanaceae</taxon>
        <taxon>Solanoideae</taxon>
        <taxon>Solaneae</taxon>
        <taxon>Solanum</taxon>
    </lineage>
</organism>